<reference evidence="3" key="1">
    <citation type="submission" date="2023-07" db="EMBL/GenBank/DDBJ databases">
        <title>Black Yeasts Isolated from many extreme environments.</title>
        <authorList>
            <person name="Coleine C."/>
            <person name="Stajich J.E."/>
            <person name="Selbmann L."/>
        </authorList>
    </citation>
    <scope>NUCLEOTIDE SEQUENCE</scope>
    <source>
        <strain evidence="3">CCFEE 5485</strain>
    </source>
</reference>
<sequence>MPSRSSYPLLDRPESATLGGTAYVQRPMSMVSMDGSLLRDHFKDPIFRNPSDYDPGDDGDEEADLLPKPESSSSFSKVVAHHHPTSARSGSAITNKTNKQLRFAMSAMRFLQLAFHVIIVGIAGRVLTTDAWIWNQFNTHYVMVLTFALAGLCVSVINQAVFAFMVFWLVALLDFAWSIIYFGLAVKCNMTIVLSWILFVTAVVNLLLAVMECVAGRRRANAGNYKLVASNS</sequence>
<dbReference type="Proteomes" id="UP001274830">
    <property type="component" value="Unassembled WGS sequence"/>
</dbReference>
<organism evidence="3 4">
    <name type="scientific">Recurvomyces mirabilis</name>
    <dbReference type="NCBI Taxonomy" id="574656"/>
    <lineage>
        <taxon>Eukaryota</taxon>
        <taxon>Fungi</taxon>
        <taxon>Dikarya</taxon>
        <taxon>Ascomycota</taxon>
        <taxon>Pezizomycotina</taxon>
        <taxon>Dothideomycetes</taxon>
        <taxon>Dothideomycetidae</taxon>
        <taxon>Mycosphaerellales</taxon>
        <taxon>Teratosphaeriaceae</taxon>
        <taxon>Recurvomyces</taxon>
    </lineage>
</organism>
<feature type="transmembrane region" description="Helical" evidence="2">
    <location>
        <begin position="140"/>
        <end position="157"/>
    </location>
</feature>
<evidence type="ECO:0000313" key="3">
    <source>
        <dbReference type="EMBL" id="KAK3670691.1"/>
    </source>
</evidence>
<proteinExistence type="predicted"/>
<keyword evidence="2" id="KW-0472">Membrane</keyword>
<feature type="transmembrane region" description="Helical" evidence="2">
    <location>
        <begin position="164"/>
        <end position="184"/>
    </location>
</feature>
<evidence type="ECO:0000256" key="2">
    <source>
        <dbReference type="SAM" id="Phobius"/>
    </source>
</evidence>
<feature type="region of interest" description="Disordered" evidence="1">
    <location>
        <begin position="1"/>
        <end position="23"/>
    </location>
</feature>
<feature type="transmembrane region" description="Helical" evidence="2">
    <location>
        <begin position="110"/>
        <end position="128"/>
    </location>
</feature>
<keyword evidence="4" id="KW-1185">Reference proteome</keyword>
<protein>
    <submittedName>
        <fullName evidence="3">Uncharacterized protein</fullName>
    </submittedName>
</protein>
<feature type="compositionally biased region" description="Acidic residues" evidence="1">
    <location>
        <begin position="54"/>
        <end position="64"/>
    </location>
</feature>
<evidence type="ECO:0000256" key="1">
    <source>
        <dbReference type="SAM" id="MobiDB-lite"/>
    </source>
</evidence>
<keyword evidence="2" id="KW-0812">Transmembrane</keyword>
<accession>A0AAE0TRM3</accession>
<dbReference type="AlphaFoldDB" id="A0AAE0TRM3"/>
<name>A0AAE0TRM3_9PEZI</name>
<evidence type="ECO:0000313" key="4">
    <source>
        <dbReference type="Proteomes" id="UP001274830"/>
    </source>
</evidence>
<feature type="transmembrane region" description="Helical" evidence="2">
    <location>
        <begin position="190"/>
        <end position="210"/>
    </location>
</feature>
<feature type="region of interest" description="Disordered" evidence="1">
    <location>
        <begin position="48"/>
        <end position="72"/>
    </location>
</feature>
<keyword evidence="2" id="KW-1133">Transmembrane helix</keyword>
<gene>
    <name evidence="3" type="ORF">LTR78_009383</name>
</gene>
<comment type="caution">
    <text evidence="3">The sequence shown here is derived from an EMBL/GenBank/DDBJ whole genome shotgun (WGS) entry which is preliminary data.</text>
</comment>
<dbReference type="EMBL" id="JAUTXT010000052">
    <property type="protein sequence ID" value="KAK3670691.1"/>
    <property type="molecule type" value="Genomic_DNA"/>
</dbReference>